<keyword evidence="2" id="KW-0645">Protease</keyword>
<dbReference type="OrthoDB" id="127943at2759"/>
<dbReference type="Gene3D" id="3.40.395.10">
    <property type="entry name" value="Adenoviral Proteinase, Chain A"/>
    <property type="match status" value="1"/>
</dbReference>
<dbReference type="Proteomes" id="UP000198211">
    <property type="component" value="Unassembled WGS sequence"/>
</dbReference>
<evidence type="ECO:0000256" key="3">
    <source>
        <dbReference type="ARBA" id="ARBA00022801"/>
    </source>
</evidence>
<gene>
    <name evidence="5" type="ORF">PHMEG_00021222</name>
</gene>
<name>A0A225VLW5_9STRA</name>
<protein>
    <recommendedName>
        <fullName evidence="4">Ubiquitin-like protease family profile domain-containing protein</fullName>
    </recommendedName>
</protein>
<comment type="caution">
    <text evidence="5">The sequence shown here is derived from an EMBL/GenBank/DDBJ whole genome shotgun (WGS) entry which is preliminary data.</text>
</comment>
<sequence length="214" mass="24952">MDMHKWLYEEGMPSNVGRDILEPYPYKEIKWMLCLPDYNYTTLYRLTPPRLAICACCERLVTTTGTCRFAGLQTAKDTRNKNAGIMDTALRDRMVGYVNEADLETIFDPVNFMNAHWCCLEIKVQAKRIVFYDPLNQGPYENARMEIATHLLNKYDVVAQNNPIQFDGYACGVYVCWMFIRHAYKGLGLDMSATSFPRHRFELFYYLMSNRLLA</sequence>
<organism evidence="5 6">
    <name type="scientific">Phytophthora megakarya</name>
    <dbReference type="NCBI Taxonomy" id="4795"/>
    <lineage>
        <taxon>Eukaryota</taxon>
        <taxon>Sar</taxon>
        <taxon>Stramenopiles</taxon>
        <taxon>Oomycota</taxon>
        <taxon>Peronosporomycetes</taxon>
        <taxon>Peronosporales</taxon>
        <taxon>Peronosporaceae</taxon>
        <taxon>Phytophthora</taxon>
    </lineage>
</organism>
<feature type="domain" description="Ubiquitin-like protease family profile" evidence="4">
    <location>
        <begin position="1"/>
        <end position="182"/>
    </location>
</feature>
<dbReference type="AlphaFoldDB" id="A0A225VLW5"/>
<dbReference type="InterPro" id="IPR003653">
    <property type="entry name" value="Peptidase_C48_C"/>
</dbReference>
<proteinExistence type="inferred from homology"/>
<dbReference type="SUPFAM" id="SSF54001">
    <property type="entry name" value="Cysteine proteinases"/>
    <property type="match status" value="1"/>
</dbReference>
<evidence type="ECO:0000313" key="6">
    <source>
        <dbReference type="Proteomes" id="UP000198211"/>
    </source>
</evidence>
<accession>A0A225VLW5</accession>
<evidence type="ECO:0000256" key="2">
    <source>
        <dbReference type="ARBA" id="ARBA00022670"/>
    </source>
</evidence>
<dbReference type="Pfam" id="PF02902">
    <property type="entry name" value="Peptidase_C48"/>
    <property type="match status" value="1"/>
</dbReference>
<reference evidence="6" key="1">
    <citation type="submission" date="2017-03" db="EMBL/GenBank/DDBJ databases">
        <title>Phytopthora megakarya and P. palmivora, two closely related causual agents of cacao black pod achieved similar genome size and gene model numbers by different mechanisms.</title>
        <authorList>
            <person name="Ali S."/>
            <person name="Shao J."/>
            <person name="Larry D.J."/>
            <person name="Kronmiller B."/>
            <person name="Shen D."/>
            <person name="Strem M.D."/>
            <person name="Melnick R.L."/>
            <person name="Guiltinan M.J."/>
            <person name="Tyler B.M."/>
            <person name="Meinhardt L.W."/>
            <person name="Bailey B.A."/>
        </authorList>
    </citation>
    <scope>NUCLEOTIDE SEQUENCE [LARGE SCALE GENOMIC DNA]</scope>
    <source>
        <strain evidence="6">zdho120</strain>
    </source>
</reference>
<evidence type="ECO:0000256" key="1">
    <source>
        <dbReference type="ARBA" id="ARBA00005234"/>
    </source>
</evidence>
<dbReference type="STRING" id="4795.A0A225VLW5"/>
<dbReference type="GO" id="GO:0008234">
    <property type="term" value="F:cysteine-type peptidase activity"/>
    <property type="evidence" value="ECO:0007669"/>
    <property type="project" value="InterPro"/>
</dbReference>
<dbReference type="PROSITE" id="PS50600">
    <property type="entry name" value="ULP_PROTEASE"/>
    <property type="match status" value="1"/>
</dbReference>
<comment type="similarity">
    <text evidence="1">Belongs to the peptidase C48 family.</text>
</comment>
<keyword evidence="3" id="KW-0378">Hydrolase</keyword>
<dbReference type="InterPro" id="IPR038765">
    <property type="entry name" value="Papain-like_cys_pep_sf"/>
</dbReference>
<evidence type="ECO:0000259" key="4">
    <source>
        <dbReference type="PROSITE" id="PS50600"/>
    </source>
</evidence>
<dbReference type="GO" id="GO:0006508">
    <property type="term" value="P:proteolysis"/>
    <property type="evidence" value="ECO:0007669"/>
    <property type="project" value="UniProtKB-KW"/>
</dbReference>
<evidence type="ECO:0000313" key="5">
    <source>
        <dbReference type="EMBL" id="OWZ06516.1"/>
    </source>
</evidence>
<keyword evidence="6" id="KW-1185">Reference proteome</keyword>
<dbReference type="EMBL" id="NBNE01003928">
    <property type="protein sequence ID" value="OWZ06516.1"/>
    <property type="molecule type" value="Genomic_DNA"/>
</dbReference>